<gene>
    <name evidence="1" type="ORF">AB0C36_32405</name>
</gene>
<comment type="caution">
    <text evidence="1">The sequence shown here is derived from an EMBL/GenBank/DDBJ whole genome shotgun (WGS) entry which is preliminary data.</text>
</comment>
<dbReference type="RefSeq" id="WP_358361190.1">
    <property type="nucleotide sequence ID" value="NZ_JBEZFP010000114.1"/>
</dbReference>
<evidence type="ECO:0000313" key="2">
    <source>
        <dbReference type="Proteomes" id="UP001551482"/>
    </source>
</evidence>
<keyword evidence="2" id="KW-1185">Reference proteome</keyword>
<dbReference type="Proteomes" id="UP001551482">
    <property type="component" value="Unassembled WGS sequence"/>
</dbReference>
<dbReference type="EMBL" id="JBEZFP010000114">
    <property type="protein sequence ID" value="MEU8138198.1"/>
    <property type="molecule type" value="Genomic_DNA"/>
</dbReference>
<evidence type="ECO:0000313" key="1">
    <source>
        <dbReference type="EMBL" id="MEU8138198.1"/>
    </source>
</evidence>
<sequence>MEPTHEAATGHWTWVELHDGPMNGAQAWCRTDGDDSGTALVSERGTYLGGRSWYAPDPGGIWRWHRDSP</sequence>
<name>A0ABV3DR16_9ACTN</name>
<reference evidence="1 2" key="1">
    <citation type="submission" date="2024-06" db="EMBL/GenBank/DDBJ databases">
        <title>The Natural Products Discovery Center: Release of the First 8490 Sequenced Strains for Exploring Actinobacteria Biosynthetic Diversity.</title>
        <authorList>
            <person name="Kalkreuter E."/>
            <person name="Kautsar S.A."/>
            <person name="Yang D."/>
            <person name="Bader C.D."/>
            <person name="Teijaro C.N."/>
            <person name="Fluegel L."/>
            <person name="Davis C.M."/>
            <person name="Simpson J.R."/>
            <person name="Lauterbach L."/>
            <person name="Steele A.D."/>
            <person name="Gui C."/>
            <person name="Meng S."/>
            <person name="Li G."/>
            <person name="Viehrig K."/>
            <person name="Ye F."/>
            <person name="Su P."/>
            <person name="Kiefer A.F."/>
            <person name="Nichols A."/>
            <person name="Cepeda A.J."/>
            <person name="Yan W."/>
            <person name="Fan B."/>
            <person name="Jiang Y."/>
            <person name="Adhikari A."/>
            <person name="Zheng C.-J."/>
            <person name="Schuster L."/>
            <person name="Cowan T.M."/>
            <person name="Smanski M.J."/>
            <person name="Chevrette M.G."/>
            <person name="De Carvalho L.P.S."/>
            <person name="Shen B."/>
        </authorList>
    </citation>
    <scope>NUCLEOTIDE SEQUENCE [LARGE SCALE GENOMIC DNA]</scope>
    <source>
        <strain evidence="1 2">NPDC048946</strain>
    </source>
</reference>
<protein>
    <submittedName>
        <fullName evidence="1">Uncharacterized protein</fullName>
    </submittedName>
</protein>
<proteinExistence type="predicted"/>
<accession>A0ABV3DR16</accession>
<organism evidence="1 2">
    <name type="scientific">Streptodolium elevatio</name>
    <dbReference type="NCBI Taxonomy" id="3157996"/>
    <lineage>
        <taxon>Bacteria</taxon>
        <taxon>Bacillati</taxon>
        <taxon>Actinomycetota</taxon>
        <taxon>Actinomycetes</taxon>
        <taxon>Kitasatosporales</taxon>
        <taxon>Streptomycetaceae</taxon>
        <taxon>Streptodolium</taxon>
    </lineage>
</organism>